<evidence type="ECO:0000256" key="7">
    <source>
        <dbReference type="ARBA" id="ARBA00023157"/>
    </source>
</evidence>
<dbReference type="InterPro" id="IPR006585">
    <property type="entry name" value="FTP1"/>
</dbReference>
<evidence type="ECO:0000256" key="5">
    <source>
        <dbReference type="ARBA" id="ARBA00022734"/>
    </source>
</evidence>
<keyword evidence="8" id="KW-0732">Signal</keyword>
<dbReference type="PANTHER" id="PTHR45713">
    <property type="entry name" value="FTP DOMAIN-CONTAINING PROTEIN"/>
    <property type="match status" value="1"/>
</dbReference>
<sequence length="195" mass="21727">MYLFTVLLLVFCAYANVHGYEREPTRYALLSNLTRSVSNILHILKDEKADNGLMKNLAYKRETYQSSTYENTAISGRAVDGISNSQWGGGSCASTNSELHPYWYVDLGKEHIIERIRITNRGDCCPERLHDVDVTVAGHDKRFDAVCGTFSGPGKASEKVVVQCPKGTKGRYVRLQITKGSNNVLTVCEVEVMGR</sequence>
<evidence type="ECO:0000256" key="2">
    <source>
        <dbReference type="ARBA" id="ARBA00010147"/>
    </source>
</evidence>
<evidence type="ECO:0000256" key="1">
    <source>
        <dbReference type="ARBA" id="ARBA00002219"/>
    </source>
</evidence>
<organism evidence="10">
    <name type="scientific">Pinctada fucata</name>
    <name type="common">Akoya pearl oyster</name>
    <name type="synonym">Pinctada imbricata fucata</name>
    <dbReference type="NCBI Taxonomy" id="50426"/>
    <lineage>
        <taxon>Eukaryota</taxon>
        <taxon>Metazoa</taxon>
        <taxon>Spiralia</taxon>
        <taxon>Lophotrochozoa</taxon>
        <taxon>Mollusca</taxon>
        <taxon>Bivalvia</taxon>
        <taxon>Autobranchia</taxon>
        <taxon>Pteriomorphia</taxon>
        <taxon>Pterioida</taxon>
        <taxon>Pterioidea</taxon>
        <taxon>Pteriidae</taxon>
        <taxon>Pinctada</taxon>
    </lineage>
</organism>
<dbReference type="SUPFAM" id="SSF49785">
    <property type="entry name" value="Galactose-binding domain-like"/>
    <property type="match status" value="1"/>
</dbReference>
<evidence type="ECO:0000259" key="9">
    <source>
        <dbReference type="PROSITE" id="PS50022"/>
    </source>
</evidence>
<dbReference type="GO" id="GO:0046872">
    <property type="term" value="F:metal ion binding"/>
    <property type="evidence" value="ECO:0007669"/>
    <property type="project" value="UniProtKB-KW"/>
</dbReference>
<protein>
    <submittedName>
        <fullName evidence="10">F-type lectin 1</fullName>
    </submittedName>
</protein>
<proteinExistence type="evidence at transcript level"/>
<dbReference type="PANTHER" id="PTHR45713:SF6">
    <property type="entry name" value="F5_8 TYPE C DOMAIN-CONTAINING PROTEIN"/>
    <property type="match status" value="1"/>
</dbReference>
<evidence type="ECO:0000256" key="4">
    <source>
        <dbReference type="ARBA" id="ARBA00022723"/>
    </source>
</evidence>
<dbReference type="PROSITE" id="PS50022">
    <property type="entry name" value="FA58C_3"/>
    <property type="match status" value="1"/>
</dbReference>
<evidence type="ECO:0000256" key="8">
    <source>
        <dbReference type="SAM" id="SignalP"/>
    </source>
</evidence>
<dbReference type="EMBL" id="JX103557">
    <property type="protein sequence ID" value="AFO64339.2"/>
    <property type="molecule type" value="mRNA"/>
</dbReference>
<comment type="function">
    <text evidence="1">Acts as a defensive agent. Recognizes blood group fucosylated oligosaccharides including A, B, H and Lewis B-type antigens. Does not recognize Lewis A antigen and has low affinity for monovalent haptens.</text>
</comment>
<dbReference type="InterPro" id="IPR000421">
    <property type="entry name" value="FA58C"/>
</dbReference>
<keyword evidence="4" id="KW-0479">Metal-binding</keyword>
<dbReference type="InterPro" id="IPR051941">
    <property type="entry name" value="BG_Antigen-Binding_Lectin"/>
</dbReference>
<feature type="chain" id="PRO_5003708870" evidence="8">
    <location>
        <begin position="20"/>
        <end position="195"/>
    </location>
</feature>
<evidence type="ECO:0000313" key="10">
    <source>
        <dbReference type="EMBL" id="AFO64339.2"/>
    </source>
</evidence>
<dbReference type="Pfam" id="PF22633">
    <property type="entry name" value="F5_F8_type_C_2"/>
    <property type="match status" value="1"/>
</dbReference>
<evidence type="ECO:0000256" key="3">
    <source>
        <dbReference type="ARBA" id="ARBA00011233"/>
    </source>
</evidence>
<dbReference type="Gene3D" id="2.60.120.260">
    <property type="entry name" value="Galactose-binding domain-like"/>
    <property type="match status" value="1"/>
</dbReference>
<keyword evidence="6" id="KW-0106">Calcium</keyword>
<dbReference type="AlphaFoldDB" id="I7D6W0"/>
<name>I7D6W0_PINFU</name>
<comment type="similarity">
    <text evidence="2">Belongs to the fucolectin family.</text>
</comment>
<dbReference type="SMR" id="I7D6W0"/>
<evidence type="ECO:0000256" key="6">
    <source>
        <dbReference type="ARBA" id="ARBA00022837"/>
    </source>
</evidence>
<keyword evidence="7" id="KW-1015">Disulfide bond</keyword>
<reference evidence="10" key="1">
    <citation type="journal article" date="2013" name="Fish Shellfish Immunol.">
        <title>Molecular cloning, characterization and expression analysis of F-type lectin from pearl oyster Pinctada fucata.</title>
        <authorList>
            <person name="Anju A."/>
            <person name="Jeswin J."/>
            <person name="Thomas P.C."/>
            <person name="Vijayan K.K."/>
        </authorList>
    </citation>
    <scope>NUCLEOTIDE SEQUENCE</scope>
</reference>
<dbReference type="GO" id="GO:0010185">
    <property type="term" value="P:regulation of cellular defense response"/>
    <property type="evidence" value="ECO:0007669"/>
    <property type="project" value="UniProtKB-ARBA"/>
</dbReference>
<dbReference type="SMART" id="SM00607">
    <property type="entry name" value="FTP"/>
    <property type="match status" value="1"/>
</dbReference>
<accession>I7D6W0</accession>
<dbReference type="GO" id="GO:0042806">
    <property type="term" value="F:fucose binding"/>
    <property type="evidence" value="ECO:0007669"/>
    <property type="project" value="UniProtKB-ARBA"/>
</dbReference>
<feature type="signal peptide" evidence="8">
    <location>
        <begin position="1"/>
        <end position="19"/>
    </location>
</feature>
<dbReference type="InterPro" id="IPR008979">
    <property type="entry name" value="Galactose-bd-like_sf"/>
</dbReference>
<comment type="subunit">
    <text evidence="3">Homotrimer.</text>
</comment>
<dbReference type="GO" id="GO:0001868">
    <property type="term" value="P:regulation of complement activation, lectin pathway"/>
    <property type="evidence" value="ECO:0007669"/>
    <property type="project" value="UniProtKB-ARBA"/>
</dbReference>
<keyword evidence="5 10" id="KW-0430">Lectin</keyword>
<feature type="domain" description="F5/8 type C" evidence="9">
    <location>
        <begin position="46"/>
        <end position="195"/>
    </location>
</feature>